<evidence type="ECO:0000256" key="2">
    <source>
        <dbReference type="ARBA" id="ARBA00022801"/>
    </source>
</evidence>
<protein>
    <submittedName>
        <fullName evidence="5">Phospholipase D Active site motif</fullName>
    </submittedName>
</protein>
<dbReference type="GO" id="GO:0009395">
    <property type="term" value="P:phospholipid catabolic process"/>
    <property type="evidence" value="ECO:0007669"/>
    <property type="project" value="TreeGrafter"/>
</dbReference>
<reference evidence="5 6" key="1">
    <citation type="submission" date="2018-06" db="EMBL/GenBank/DDBJ databases">
        <authorList>
            <consortium name="Pathogen Informatics"/>
            <person name="Doyle S."/>
        </authorList>
    </citation>
    <scope>NUCLEOTIDE SEQUENCE [LARGE SCALE GENOMIC DNA]</scope>
    <source>
        <strain evidence="5 6">NCTC13316</strain>
    </source>
</reference>
<dbReference type="RefSeq" id="WP_115329769.1">
    <property type="nucleotide sequence ID" value="NZ_CAAAHP010000011.1"/>
</dbReference>
<dbReference type="PANTHER" id="PTHR18896">
    <property type="entry name" value="PHOSPHOLIPASE D"/>
    <property type="match status" value="1"/>
</dbReference>
<keyword evidence="2" id="KW-0378">Hydrolase</keyword>
<proteinExistence type="predicted"/>
<evidence type="ECO:0000256" key="1">
    <source>
        <dbReference type="ARBA" id="ARBA00022737"/>
    </source>
</evidence>
<name>A0A378JGD4_9GAMM</name>
<keyword evidence="1" id="KW-0677">Repeat</keyword>
<organism evidence="5 6">
    <name type="scientific">Legionella busanensis</name>
    <dbReference type="NCBI Taxonomy" id="190655"/>
    <lineage>
        <taxon>Bacteria</taxon>
        <taxon>Pseudomonadati</taxon>
        <taxon>Pseudomonadota</taxon>
        <taxon>Gammaproteobacteria</taxon>
        <taxon>Legionellales</taxon>
        <taxon>Legionellaceae</taxon>
        <taxon>Legionella</taxon>
    </lineage>
</organism>
<dbReference type="Proteomes" id="UP000254794">
    <property type="component" value="Unassembled WGS sequence"/>
</dbReference>
<dbReference type="GO" id="GO:0004630">
    <property type="term" value="F:phospholipase D activity"/>
    <property type="evidence" value="ECO:0007669"/>
    <property type="project" value="TreeGrafter"/>
</dbReference>
<evidence type="ECO:0000259" key="4">
    <source>
        <dbReference type="PROSITE" id="PS50035"/>
    </source>
</evidence>
<feature type="domain" description="PLD phosphodiesterase" evidence="4">
    <location>
        <begin position="770"/>
        <end position="797"/>
    </location>
</feature>
<dbReference type="InterPro" id="IPR015679">
    <property type="entry name" value="PLipase_D_fam"/>
</dbReference>
<dbReference type="SUPFAM" id="SSF56024">
    <property type="entry name" value="Phospholipase D/nuclease"/>
    <property type="match status" value="2"/>
</dbReference>
<evidence type="ECO:0000313" key="5">
    <source>
        <dbReference type="EMBL" id="STX50184.1"/>
    </source>
</evidence>
<dbReference type="GO" id="GO:0005886">
    <property type="term" value="C:plasma membrane"/>
    <property type="evidence" value="ECO:0007669"/>
    <property type="project" value="TreeGrafter"/>
</dbReference>
<dbReference type="PROSITE" id="PS50035">
    <property type="entry name" value="PLD"/>
    <property type="match status" value="1"/>
</dbReference>
<dbReference type="EMBL" id="UGOD01000001">
    <property type="protein sequence ID" value="STX50184.1"/>
    <property type="molecule type" value="Genomic_DNA"/>
</dbReference>
<dbReference type="Gene3D" id="3.30.870.10">
    <property type="entry name" value="Endonuclease Chain A"/>
    <property type="match status" value="2"/>
</dbReference>
<dbReference type="SMART" id="SM00155">
    <property type="entry name" value="PLDc"/>
    <property type="match status" value="2"/>
</dbReference>
<dbReference type="AlphaFoldDB" id="A0A378JGD4"/>
<sequence length="946" mass="109727">MYSHNFFSVKIRPVQANIAKIRLNANLSLADNEDTLLAKNAYKGWFSQTRAILTELEKAETELTIFELLGFQQRIKVHLQKIGHKKSKMHADKCKVLHTILDQLNTLIDFKKKELFQTLANLEIIFLAHRDRFSDEEIKEFHKQIRQIQSLLNPRFSHLRIYLNKVKLAIEQFITFTREKITRFLPEKEKNINSALNKLIVILEDKLQTDCMHLLTKIKDTINANRDNKLFGDLIKNHKQLFVVSSSNPLDSHQLFLLIKAFIEDLKKQMENTSNLESRAIIEGYYQQFVKKFQKIQANNHYYVNYQQFNHIKYKRLTVPEIKRAHAPARSENQVIHFLNAYEDMSVPKEQLKGAFPAIVRSIQNAKYVICIEGWEINLHLDYLQPKLKTIAEHESSPFTLGKILIQKAIDNPNLVIAIKVWAQFWDNKLTYHHDSIAYLDALARVKGLKNGLADLPNLQFRAVNHTYNFNTHHSKAVITDAEFTHKNGSKKRKLTAFYGGLDLARDRMDDAKHTTQRTPNAYGWRDVHQQVIGPVVADIFNDFVSAWQNANNGRLKFWNKRTKDKHHYHSLERFCRNLGHTQLLNYTELRKPEALWHSQLLRSTMATSHGNFWTAPKPYERSIALGYKNAIAEAKHSIELETQYLIGGPGIHAKPEHATFNPIPQALVDKILERFKANTPFHVFVTLPMLPNVTTSAPGKLDVDSIRTLQWLTIKWMMNEIEKRTDKPWWHFISFNFLAQWYGPTEEYNQLASKMGVPRSELIDAAQRSPIYVHSKFLTVDNHLMICGSANANERSMRGQGGDSEIAVINRPEQGYEVACQEQIIAQRAHNYRVTLGEDFVKNNPQCVIYPELYAEQRRQQALANFKAFTSTEVHLNNNPAPSKLMTWPLVYSAETGHVGEYQPGNSHLIDTPKGEENQDYYHWHPEHFPKALHTLAKFDIRLPY</sequence>
<accession>A0A378JGD4</accession>
<keyword evidence="6" id="KW-1185">Reference proteome</keyword>
<gene>
    <name evidence="5" type="ORF">NCTC13316_00251</name>
</gene>
<dbReference type="PANTHER" id="PTHR18896:SF60">
    <property type="entry name" value="PHOSPHOLIPASE D"/>
    <property type="match status" value="1"/>
</dbReference>
<keyword evidence="3" id="KW-0443">Lipid metabolism</keyword>
<evidence type="ECO:0000256" key="3">
    <source>
        <dbReference type="ARBA" id="ARBA00023098"/>
    </source>
</evidence>
<evidence type="ECO:0000313" key="6">
    <source>
        <dbReference type="Proteomes" id="UP000254794"/>
    </source>
</evidence>
<dbReference type="OrthoDB" id="8828485at2"/>
<dbReference type="InterPro" id="IPR001736">
    <property type="entry name" value="PLipase_D/transphosphatidylase"/>
</dbReference>